<feature type="compositionally biased region" description="Polar residues" evidence="9">
    <location>
        <begin position="760"/>
        <end position="769"/>
    </location>
</feature>
<dbReference type="SMART" id="SM00698">
    <property type="entry name" value="MORN"/>
    <property type="match status" value="9"/>
</dbReference>
<accession>A0ABR4N2T3</accession>
<keyword evidence="3" id="KW-0963">Cytoplasm</keyword>
<organism evidence="10 11">
    <name type="scientific">Polyrhizophydium stewartii</name>
    <dbReference type="NCBI Taxonomy" id="2732419"/>
    <lineage>
        <taxon>Eukaryota</taxon>
        <taxon>Fungi</taxon>
        <taxon>Fungi incertae sedis</taxon>
        <taxon>Chytridiomycota</taxon>
        <taxon>Chytridiomycota incertae sedis</taxon>
        <taxon>Chytridiomycetes</taxon>
        <taxon>Rhizophydiales</taxon>
        <taxon>Rhizophydiales incertae sedis</taxon>
        <taxon>Polyrhizophydium</taxon>
    </lineage>
</organism>
<evidence type="ECO:0000313" key="11">
    <source>
        <dbReference type="Proteomes" id="UP001527925"/>
    </source>
</evidence>
<dbReference type="SUPFAM" id="SSF82185">
    <property type="entry name" value="Histone H3 K4-specific methyltransferase SET7/9 N-terminal domain"/>
    <property type="match status" value="2"/>
</dbReference>
<comment type="caution">
    <text evidence="10">The sequence shown here is derived from an EMBL/GenBank/DDBJ whole genome shotgun (WGS) entry which is preliminary data.</text>
</comment>
<keyword evidence="4" id="KW-0677">Repeat</keyword>
<evidence type="ECO:0000256" key="2">
    <source>
        <dbReference type="ARBA" id="ARBA00004430"/>
    </source>
</evidence>
<proteinExistence type="predicted"/>
<evidence type="ECO:0000256" key="3">
    <source>
        <dbReference type="ARBA" id="ARBA00022490"/>
    </source>
</evidence>
<feature type="compositionally biased region" description="Basic and acidic residues" evidence="9">
    <location>
        <begin position="732"/>
        <end position="759"/>
    </location>
</feature>
<dbReference type="PANTHER" id="PTHR46613">
    <property type="entry name" value="RADIAL SPOKE HEAD 10 HOMOLOG B-RELATED"/>
    <property type="match status" value="1"/>
</dbReference>
<dbReference type="PANTHER" id="PTHR46613:SF1">
    <property type="entry name" value="RADIAL SPOKE HEAD 10 HOMOLOG B-RELATED"/>
    <property type="match status" value="1"/>
</dbReference>
<sequence length="966" mass="106863">MGVLTPQIAGLIVQSFSGEVNQDGVYEGPGSAEYHSGHKYVGQFRDGMLDGTGTYRWFDGMVYEGEFRDNKIAGVGMYKWPDGCVYEGQVSNGLRHGRGRFNDPERGSFYDGEWLEGRPNGQGHLQYDEQSHYKDGKREGFGVMFYRSGNVYEGEWKGGVKHGRGRMVWYDRSEEYDGEWKGNKPSGTGIYTWRIKALRNHQFPMQNRYEGCWQDGKRNGRGVFQYASGAIYEGEWRDDMKHGHGRYVSETGREYVGEFVNDRPTDTPYTFALSFGGSGGSDSDMIKEVHTIIFRHIVVLRKVYQHYSQMAPINPANPKCVVTREATWRLLKDMRIVELGFTLGMHFAAFKRLKCADALSARHSAELNRAYAREFRNHAFLAERYDDPHNSTEIFLLRDFLEFLMIISHHVYRKHPALSIHEHGIAATFSFAIKNNVIPYGIPITDGAKRPATNQALFRTVLGLHMRDAYGKEIERIYVDLSCRHANALPGSCKDKTLSVRESSYKIFGAPGSSITTSFVIEQFTRMIPLVRNGLSYNLEYEIMYMDLFDVLLAIGIESAAEALHETDKILGTLRLPAVEFEAQASLAFDEAREAIRAAAAKCAVAEIDAAGDENDQVQSDGIDSVGQSSHHTLAVAGTASLHKSQMLGSSLSFRRKTVAGVAGSFKGDPDRSGAAAAAAPSEQSGDAGHKAQAANPGAAPSSQRQQQHNDQLQQSQSFGQRQHQHQSQHQQEQHDHAQQTDHHHQQQDSHQKHEHGQLEHQTSSQNPHQGHAQHPPPYDQRQQSGEQQLQQHGNQKSHSASPHQNHESKQASPVPQQPAQASQKTAGQQKPADASQQANATAQAQSAPDQAPNQQTPIAGSKEQGTTNSTAKPVDSHAPEEAEPTEDPLCRVAKRVYSAVSAVFEAMVAAHRERKVASDLIEASLMRDVQDKDAPATAEPTSGGTDTQAPPDASRTTQPASLATA</sequence>
<dbReference type="EMBL" id="JADGIZ020000041">
    <property type="protein sequence ID" value="KAL2913825.1"/>
    <property type="molecule type" value="Genomic_DNA"/>
</dbReference>
<dbReference type="Pfam" id="PF02493">
    <property type="entry name" value="MORN"/>
    <property type="match status" value="9"/>
</dbReference>
<keyword evidence="7" id="KW-0206">Cytoskeleton</keyword>
<evidence type="ECO:0000256" key="6">
    <source>
        <dbReference type="ARBA" id="ARBA00023069"/>
    </source>
</evidence>
<dbReference type="InterPro" id="IPR003409">
    <property type="entry name" value="MORN"/>
</dbReference>
<evidence type="ECO:0000256" key="1">
    <source>
        <dbReference type="ARBA" id="ARBA00004230"/>
    </source>
</evidence>
<evidence type="ECO:0000256" key="9">
    <source>
        <dbReference type="SAM" id="MobiDB-lite"/>
    </source>
</evidence>
<evidence type="ECO:0000256" key="7">
    <source>
        <dbReference type="ARBA" id="ARBA00023212"/>
    </source>
</evidence>
<dbReference type="Proteomes" id="UP001527925">
    <property type="component" value="Unassembled WGS sequence"/>
</dbReference>
<feature type="compositionally biased region" description="Low complexity" evidence="9">
    <location>
        <begin position="811"/>
        <end position="825"/>
    </location>
</feature>
<feature type="compositionally biased region" description="Polar residues" evidence="9">
    <location>
        <begin position="940"/>
        <end position="966"/>
    </location>
</feature>
<evidence type="ECO:0000256" key="4">
    <source>
        <dbReference type="ARBA" id="ARBA00022737"/>
    </source>
</evidence>
<evidence type="ECO:0000256" key="8">
    <source>
        <dbReference type="ARBA" id="ARBA00023273"/>
    </source>
</evidence>
<evidence type="ECO:0000313" key="10">
    <source>
        <dbReference type="EMBL" id="KAL2913825.1"/>
    </source>
</evidence>
<feature type="region of interest" description="Disordered" evidence="9">
    <location>
        <begin position="928"/>
        <end position="966"/>
    </location>
</feature>
<keyword evidence="5" id="KW-0282">Flagellum</keyword>
<keyword evidence="8" id="KW-0966">Cell projection</keyword>
<feature type="compositionally biased region" description="Polar residues" evidence="9">
    <location>
        <begin position="852"/>
        <end position="872"/>
    </location>
</feature>
<dbReference type="Gene3D" id="2.20.110.10">
    <property type="entry name" value="Histone H3 K4-specific methyltransferase SET7/9 N-terminal domain"/>
    <property type="match status" value="4"/>
</dbReference>
<feature type="compositionally biased region" description="Low complexity" evidence="9">
    <location>
        <begin position="781"/>
        <end position="795"/>
    </location>
</feature>
<evidence type="ECO:0000256" key="5">
    <source>
        <dbReference type="ARBA" id="ARBA00022846"/>
    </source>
</evidence>
<gene>
    <name evidence="10" type="ORF">HK105_206704</name>
</gene>
<feature type="compositionally biased region" description="Low complexity" evidence="9">
    <location>
        <begin position="833"/>
        <end position="848"/>
    </location>
</feature>
<name>A0ABR4N2T3_9FUNG</name>
<reference evidence="10 11" key="1">
    <citation type="submission" date="2023-09" db="EMBL/GenBank/DDBJ databases">
        <title>Pangenome analysis of Batrachochytrium dendrobatidis and related Chytrids.</title>
        <authorList>
            <person name="Yacoub M.N."/>
            <person name="Stajich J.E."/>
            <person name="James T.Y."/>
        </authorList>
    </citation>
    <scope>NUCLEOTIDE SEQUENCE [LARGE SCALE GENOMIC DNA]</scope>
    <source>
        <strain evidence="10 11">JEL0888</strain>
    </source>
</reference>
<keyword evidence="11" id="KW-1185">Reference proteome</keyword>
<keyword evidence="6" id="KW-0969">Cilium</keyword>
<comment type="subcellular location">
    <subcellularLocation>
        <location evidence="1">Cell projection</location>
        <location evidence="1">Cilium</location>
        <location evidence="1">Flagellum</location>
    </subcellularLocation>
    <subcellularLocation>
        <location evidence="2">Cytoplasm</location>
        <location evidence="2">Cytoskeleton</location>
        <location evidence="2">Cilium axoneme</location>
    </subcellularLocation>
</comment>
<protein>
    <submittedName>
        <fullName evidence="10">Uncharacterized protein</fullName>
    </submittedName>
</protein>
<feature type="compositionally biased region" description="Low complexity" evidence="9">
    <location>
        <begin position="702"/>
        <end position="731"/>
    </location>
</feature>
<feature type="region of interest" description="Disordered" evidence="9">
    <location>
        <begin position="664"/>
        <end position="891"/>
    </location>
</feature>